<accession>A0AAI9CUK8</accession>
<dbReference type="AlphaFoldDB" id="A0AAI9CUK8"/>
<feature type="compositionally biased region" description="Acidic residues" evidence="1">
    <location>
        <begin position="248"/>
        <end position="261"/>
    </location>
</feature>
<reference evidence="3" key="1">
    <citation type="submission" date="2023-10" db="EMBL/GenBank/DDBJ databases">
        <authorList>
            <consortium name="PulseNet: The National Subtyping Network for Foodborne Disease Surveillance"/>
        </authorList>
    </citation>
    <scope>NUCLEOTIDE SEQUENCE</scope>
    <source>
        <strain evidence="3">PNUSAV004886</strain>
    </source>
</reference>
<feature type="region of interest" description="Disordered" evidence="1">
    <location>
        <begin position="213"/>
        <end position="297"/>
    </location>
</feature>
<dbReference type="InterPro" id="IPR013783">
    <property type="entry name" value="Ig-like_fold"/>
</dbReference>
<dbReference type="GO" id="GO:0005509">
    <property type="term" value="F:calcium ion binding"/>
    <property type="evidence" value="ECO:0007669"/>
    <property type="project" value="InterPro"/>
</dbReference>
<dbReference type="PANTHER" id="PTHR10199">
    <property type="entry name" value="THROMBOSPONDIN"/>
    <property type="match status" value="1"/>
</dbReference>
<dbReference type="SUPFAM" id="SSF50969">
    <property type="entry name" value="YVTN repeat-like/Quinoprotein amine dehydrogenase"/>
    <property type="match status" value="1"/>
</dbReference>
<evidence type="ECO:0000313" key="4">
    <source>
        <dbReference type="Proteomes" id="UP001253463"/>
    </source>
</evidence>
<feature type="domain" description="DUF3108" evidence="2">
    <location>
        <begin position="146"/>
        <end position="199"/>
    </location>
</feature>
<dbReference type="Gene3D" id="2.130.10.10">
    <property type="entry name" value="YVTN repeat-like/Quinoprotein amine dehydrogenase"/>
    <property type="match status" value="2"/>
</dbReference>
<proteinExistence type="predicted"/>
<protein>
    <submittedName>
        <fullName evidence="3">BACON domain-containing protein</fullName>
    </submittedName>
</protein>
<organism evidence="3 4">
    <name type="scientific">Vibrio navarrensis</name>
    <dbReference type="NCBI Taxonomy" id="29495"/>
    <lineage>
        <taxon>Bacteria</taxon>
        <taxon>Pseudomonadati</taxon>
        <taxon>Pseudomonadota</taxon>
        <taxon>Gammaproteobacteria</taxon>
        <taxon>Vibrionales</taxon>
        <taxon>Vibrionaceae</taxon>
        <taxon>Vibrio</taxon>
    </lineage>
</organism>
<comment type="caution">
    <text evidence="3">The sequence shown here is derived from an EMBL/GenBank/DDBJ whole genome shotgun (WGS) entry which is preliminary data.</text>
</comment>
<dbReference type="Gene3D" id="4.10.1080.10">
    <property type="entry name" value="TSP type-3 repeat"/>
    <property type="match status" value="1"/>
</dbReference>
<evidence type="ECO:0000256" key="1">
    <source>
        <dbReference type="SAM" id="MobiDB-lite"/>
    </source>
</evidence>
<dbReference type="SUPFAM" id="SSF103647">
    <property type="entry name" value="TSP type-3 repeat"/>
    <property type="match status" value="1"/>
</dbReference>
<dbReference type="Pfam" id="PF21347">
    <property type="entry name" value="DUF3108_like"/>
    <property type="match status" value="1"/>
</dbReference>
<dbReference type="InterPro" id="IPR011044">
    <property type="entry name" value="Quino_amine_DH_bsu"/>
</dbReference>
<dbReference type="InterPro" id="IPR015943">
    <property type="entry name" value="WD40/YVTN_repeat-like_dom_sf"/>
</dbReference>
<gene>
    <name evidence="3" type="ORF">RZY48_002096</name>
</gene>
<dbReference type="Proteomes" id="UP001253463">
    <property type="component" value="Unassembled WGS sequence"/>
</dbReference>
<dbReference type="EMBL" id="ABNSCA010000004">
    <property type="protein sequence ID" value="ELN6932699.1"/>
    <property type="molecule type" value="Genomic_DNA"/>
</dbReference>
<name>A0AAI9CUK8_9VIBR</name>
<evidence type="ECO:0000259" key="2">
    <source>
        <dbReference type="Pfam" id="PF21347"/>
    </source>
</evidence>
<dbReference type="InterPro" id="IPR049279">
    <property type="entry name" value="DUF3108-like"/>
</dbReference>
<sequence>MGTLALSACGGGDSGGGGGGTVAPSSNNSLLPTSTQTKWFYSDSSDQTYATTTQVAGSTAQVLNYPTGAKEYFVTDKDSISFAGFYSPYVNVYGIGTFTIDFRFNQPLELVNNSSVSAQKSFSASGTANINPTYGARNIEIDGTSTVVGIETITVPYGTFEATHVKYDLEIGTNIDGYYFSIPSNVELWFVKNIGIVRRVEHGVTVELTNFIAPDRDNDGIPDSIDQFPDDNQESADTDGDGIGNNQDTDDDNDGVSDDKDDFPLNPNEQVDTDNDGIGNNTDTDDDNDGIIDSSDLYPLDETRHDKLATNLTSFDLSVTLGSLNSVTQQLLVSGTNIDWSLTTDNAWLKTNKASGNGPTSVEVSVDATKLTLGKHSATLTLKNELDGTETEIKASIEILLPEFTLSKPTLSFDITDGWKPLTESLEISLNTGVQSYPLRITAAEGFTVNALSSISGATQRVDVQLISFANFKEGENSSTIEVSVDVLGHQITKSFNANVLASRHSLLVPDRGISLTKFPTKEKLTAQIDILDSYNLADTAWTATTNAKWLSVTPSGTTSDKLVVSANTDGLAENTLYQTEIEISSGKDSVVTSENIRVALWIGSNDPELRSTIAGNFYHLAADPVRPYIYANQGQVESAEISIYHSHTNAYIAGLQLGATHQFGHMQVSEDGRWLYAGVDGDSIAVFDLINQSLVRIWQGHDALADMFTLVEPSGKPVILSSRARVYEPQTGKELTSEEDDIYSYGTGYIDASLYGKRFCTIDQGLSPYTITCYELSYNSYRNTININRIGDVPHGTGSNGRAVAVNKDGSKVYAASGWPYNFLSIDIDTMMVTESLPADSYPNGVVIGENDKIHGIIDGYYAPTDLWIYNADGSESFKADASGYNNSLINNALAVSGDGYQTFTSDGKELIIINSY</sequence>
<dbReference type="Gene3D" id="2.60.40.10">
    <property type="entry name" value="Immunoglobulins"/>
    <property type="match status" value="1"/>
</dbReference>
<dbReference type="InterPro" id="IPR028974">
    <property type="entry name" value="TSP_type-3_rpt"/>
</dbReference>
<evidence type="ECO:0000313" key="3">
    <source>
        <dbReference type="EMBL" id="ELN6932699.1"/>
    </source>
</evidence>
<feature type="compositionally biased region" description="Acidic residues" evidence="1">
    <location>
        <begin position="228"/>
        <end position="240"/>
    </location>
</feature>